<comment type="caution">
    <text evidence="1">The sequence shown here is derived from an EMBL/GenBank/DDBJ whole genome shotgun (WGS) entry which is preliminary data.</text>
</comment>
<evidence type="ECO:0000313" key="1">
    <source>
        <dbReference type="EMBL" id="MCW1913565.1"/>
    </source>
</evidence>
<keyword evidence="2" id="KW-1185">Reference proteome</keyword>
<organism evidence="1 2">
    <name type="scientific">Luteolibacter rhizosphaerae</name>
    <dbReference type="NCBI Taxonomy" id="2989719"/>
    <lineage>
        <taxon>Bacteria</taxon>
        <taxon>Pseudomonadati</taxon>
        <taxon>Verrucomicrobiota</taxon>
        <taxon>Verrucomicrobiia</taxon>
        <taxon>Verrucomicrobiales</taxon>
        <taxon>Verrucomicrobiaceae</taxon>
        <taxon>Luteolibacter</taxon>
    </lineage>
</organism>
<dbReference type="Proteomes" id="UP001165653">
    <property type="component" value="Unassembled WGS sequence"/>
</dbReference>
<reference evidence="1" key="1">
    <citation type="submission" date="2022-10" db="EMBL/GenBank/DDBJ databases">
        <title>Luteolibacter sp. GHJ8, whole genome shotgun sequencing project.</title>
        <authorList>
            <person name="Zhao G."/>
            <person name="Shen L."/>
        </authorList>
    </citation>
    <scope>NUCLEOTIDE SEQUENCE</scope>
    <source>
        <strain evidence="1">GHJ8</strain>
    </source>
</reference>
<accession>A0ABT3G2V4</accession>
<gene>
    <name evidence="1" type="ORF">OJ996_08265</name>
</gene>
<name>A0ABT3G2V4_9BACT</name>
<dbReference type="RefSeq" id="WP_264513068.1">
    <property type="nucleotide sequence ID" value="NZ_JAPDDR010000004.1"/>
</dbReference>
<dbReference type="EMBL" id="JAPDDR010000004">
    <property type="protein sequence ID" value="MCW1913565.1"/>
    <property type="molecule type" value="Genomic_DNA"/>
</dbReference>
<sequence length="177" mass="20223">MSQGNATLRERIEAFELDEAGASLPFTSRLAREQGWTHAEAARVVLEYKRFLVLAMEAGHPVTPSESVDQAWHLHLVYTRSYWQRLCGEVLGRELHHEPTSGGSTEGAKFHDWYSRTLESYQRIFDEAAPAEIWPPADERFHESGKGRWVDAASHWIIPKPFPWLRAARGSKKQNPS</sequence>
<evidence type="ECO:0000313" key="2">
    <source>
        <dbReference type="Proteomes" id="UP001165653"/>
    </source>
</evidence>
<proteinExistence type="predicted"/>
<protein>
    <submittedName>
        <fullName evidence="1">Uncharacterized protein</fullName>
    </submittedName>
</protein>